<feature type="region of interest" description="Disordered" evidence="1">
    <location>
        <begin position="1"/>
        <end position="84"/>
    </location>
</feature>
<evidence type="ECO:0000313" key="2">
    <source>
        <dbReference type="EMBL" id="KAL0961819.1"/>
    </source>
</evidence>
<gene>
    <name evidence="2" type="ORF">UPYG_G00332110</name>
</gene>
<comment type="caution">
    <text evidence="2">The sequence shown here is derived from an EMBL/GenBank/DDBJ whole genome shotgun (WGS) entry which is preliminary data.</text>
</comment>
<evidence type="ECO:0000256" key="1">
    <source>
        <dbReference type="SAM" id="MobiDB-lite"/>
    </source>
</evidence>
<evidence type="ECO:0000313" key="3">
    <source>
        <dbReference type="Proteomes" id="UP001557470"/>
    </source>
</evidence>
<dbReference type="Proteomes" id="UP001557470">
    <property type="component" value="Unassembled WGS sequence"/>
</dbReference>
<organism evidence="2 3">
    <name type="scientific">Umbra pygmaea</name>
    <name type="common">Eastern mudminnow</name>
    <dbReference type="NCBI Taxonomy" id="75934"/>
    <lineage>
        <taxon>Eukaryota</taxon>
        <taxon>Metazoa</taxon>
        <taxon>Chordata</taxon>
        <taxon>Craniata</taxon>
        <taxon>Vertebrata</taxon>
        <taxon>Euteleostomi</taxon>
        <taxon>Actinopterygii</taxon>
        <taxon>Neopterygii</taxon>
        <taxon>Teleostei</taxon>
        <taxon>Protacanthopterygii</taxon>
        <taxon>Esociformes</taxon>
        <taxon>Umbridae</taxon>
        <taxon>Umbra</taxon>
    </lineage>
</organism>
<sequence length="84" mass="9207">MSRRNSAGDLVPRDISEILTREGKAQRGQRKSGGSLGQAFSWLKGTKRKKNVSNEQIRTGSVIGVIEDKGTKHAHHQIQDSPKG</sequence>
<proteinExistence type="predicted"/>
<feature type="compositionally biased region" description="Basic and acidic residues" evidence="1">
    <location>
        <begin position="11"/>
        <end position="25"/>
    </location>
</feature>
<reference evidence="2 3" key="1">
    <citation type="submission" date="2024-06" db="EMBL/GenBank/DDBJ databases">
        <authorList>
            <person name="Pan Q."/>
            <person name="Wen M."/>
            <person name="Jouanno E."/>
            <person name="Zahm M."/>
            <person name="Klopp C."/>
            <person name="Cabau C."/>
            <person name="Louis A."/>
            <person name="Berthelot C."/>
            <person name="Parey E."/>
            <person name="Roest Crollius H."/>
            <person name="Montfort J."/>
            <person name="Robinson-Rechavi M."/>
            <person name="Bouchez O."/>
            <person name="Lampietro C."/>
            <person name="Lopez Roques C."/>
            <person name="Donnadieu C."/>
            <person name="Postlethwait J."/>
            <person name="Bobe J."/>
            <person name="Verreycken H."/>
            <person name="Guiguen Y."/>
        </authorList>
    </citation>
    <scope>NUCLEOTIDE SEQUENCE [LARGE SCALE GENOMIC DNA]</scope>
    <source>
        <strain evidence="2">Up_M1</strain>
        <tissue evidence="2">Testis</tissue>
    </source>
</reference>
<keyword evidence="3" id="KW-1185">Reference proteome</keyword>
<accession>A0ABD0VVX2</accession>
<dbReference type="AlphaFoldDB" id="A0ABD0VVX2"/>
<dbReference type="EMBL" id="JAGEUA010000011">
    <property type="protein sequence ID" value="KAL0961819.1"/>
    <property type="molecule type" value="Genomic_DNA"/>
</dbReference>
<protein>
    <submittedName>
        <fullName evidence="2">Uncharacterized protein</fullName>
    </submittedName>
</protein>
<name>A0ABD0VVX2_UMBPY</name>